<protein>
    <submittedName>
        <fullName evidence="1">ABC transporter substrate-binding protein</fullName>
    </submittedName>
</protein>
<keyword evidence="2" id="KW-1185">Reference proteome</keyword>
<evidence type="ECO:0000313" key="1">
    <source>
        <dbReference type="EMBL" id="QPF89648.1"/>
    </source>
</evidence>
<dbReference type="Pfam" id="PF04392">
    <property type="entry name" value="ABC_sub_bind"/>
    <property type="match status" value="1"/>
</dbReference>
<dbReference type="Gene3D" id="3.40.50.2300">
    <property type="match status" value="2"/>
</dbReference>
<dbReference type="CDD" id="cd06325">
    <property type="entry name" value="PBP1_ABC_unchar_transporter"/>
    <property type="match status" value="1"/>
</dbReference>
<dbReference type="KEGG" id="bcou:IC761_24475"/>
<dbReference type="PANTHER" id="PTHR35271">
    <property type="entry name" value="ABC TRANSPORTER, SUBSTRATE-BINDING LIPOPROTEIN-RELATED"/>
    <property type="match status" value="1"/>
</dbReference>
<organism evidence="1 2">
    <name type="scientific">Bradyrhizobium commune</name>
    <dbReference type="NCBI Taxonomy" id="83627"/>
    <lineage>
        <taxon>Bacteria</taxon>
        <taxon>Pseudomonadati</taxon>
        <taxon>Pseudomonadota</taxon>
        <taxon>Alphaproteobacteria</taxon>
        <taxon>Hyphomicrobiales</taxon>
        <taxon>Nitrobacteraceae</taxon>
        <taxon>Bradyrhizobium</taxon>
    </lineage>
</organism>
<sequence>MRRRELVGLLGTLAAVPLMVRAQQPKALPRVAYLDGRPTNAWVAGLLEGLNSLGYVDGKNVRLIRKEVAISTIDATRQAILEIADQVDVLVVGGTVGGVAAKSATSTIPVVFISVGAPVDIGLVKSLAHPGGNITGVSFEATSETYAKRLQILKEIMPKASRVAVLGAKDDPNVRFAMASLTESASAMQVTLTTFSLPSKEDLPAVFDDMKRGGMEALLVVAGGMTYGSSQTIADLALANRLPSLHGFRETVAAGGLISLGPDLVALARQSAHLVDKIIKGEKPADIPVEQPERYTMAINLKTAQVLGLTIPPALLARADEVIE</sequence>
<dbReference type="Proteomes" id="UP000594621">
    <property type="component" value="Chromosome"/>
</dbReference>
<dbReference type="PANTHER" id="PTHR35271:SF1">
    <property type="entry name" value="ABC TRANSPORTER, SUBSTRATE-BINDING LIPOPROTEIN"/>
    <property type="match status" value="1"/>
</dbReference>
<gene>
    <name evidence="1" type="ORF">IC761_24475</name>
</gene>
<dbReference type="EMBL" id="CP061379">
    <property type="protein sequence ID" value="QPF89648.1"/>
    <property type="molecule type" value="Genomic_DNA"/>
</dbReference>
<evidence type="ECO:0000313" key="2">
    <source>
        <dbReference type="Proteomes" id="UP000594621"/>
    </source>
</evidence>
<proteinExistence type="predicted"/>
<accession>A0A7S9D1U3</accession>
<reference evidence="1 2" key="1">
    <citation type="submission" date="2020-09" db="EMBL/GenBank/DDBJ databases">
        <title>Complete genomes of bradyrhizobia occurring on native shrubby legumes in Australia.</title>
        <authorList>
            <person name="Lafay B."/>
        </authorList>
    </citation>
    <scope>NUCLEOTIDE SEQUENCE [LARGE SCALE GENOMIC DNA]</scope>
    <source>
        <strain evidence="1 2">BDV5040</strain>
    </source>
</reference>
<dbReference type="AlphaFoldDB" id="A0A7S9D1U3"/>
<dbReference type="RefSeq" id="WP_195799222.1">
    <property type="nucleotide sequence ID" value="NZ_CP061379.1"/>
</dbReference>
<dbReference type="InterPro" id="IPR007487">
    <property type="entry name" value="ABC_transpt-TYRBP-like"/>
</dbReference>
<name>A0A7S9D1U3_9BRAD</name>